<accession>Q472X7</accession>
<dbReference type="Gene3D" id="3.40.50.620">
    <property type="entry name" value="HUPs"/>
    <property type="match status" value="1"/>
</dbReference>
<dbReference type="STRING" id="264198.Reut_A1184"/>
<dbReference type="AlphaFoldDB" id="Q472X7"/>
<dbReference type="CDD" id="cd00293">
    <property type="entry name" value="USP-like"/>
    <property type="match status" value="1"/>
</dbReference>
<feature type="domain" description="UspA" evidence="2">
    <location>
        <begin position="22"/>
        <end position="166"/>
    </location>
</feature>
<dbReference type="PANTHER" id="PTHR46268:SF15">
    <property type="entry name" value="UNIVERSAL STRESS PROTEIN HP_0031"/>
    <property type="match status" value="1"/>
</dbReference>
<evidence type="ECO:0000313" key="3">
    <source>
        <dbReference type="EMBL" id="AAZ60556.1"/>
    </source>
</evidence>
<dbReference type="OrthoDB" id="8547832at2"/>
<sequence>MARCLQASTCHGVSLSEEAKLFQRILVAFDGSSASGAALATALALADELHAVVRVVGVVEQLPNIIGLGGGLEHASTKQAVVRTETEGVLARARELLDLSGVQGDTLALDAGGRGVASAIQSVALDWHADVIVIGTHGRRGAQRLVLGSVAESVARLSTIPVILVPHHATPTGASAPS</sequence>
<organism evidence="3">
    <name type="scientific">Cupriavidus pinatubonensis (strain JMP 134 / LMG 1197)</name>
    <name type="common">Cupriavidus necator (strain JMP 134)</name>
    <dbReference type="NCBI Taxonomy" id="264198"/>
    <lineage>
        <taxon>Bacteria</taxon>
        <taxon>Pseudomonadati</taxon>
        <taxon>Pseudomonadota</taxon>
        <taxon>Betaproteobacteria</taxon>
        <taxon>Burkholderiales</taxon>
        <taxon>Burkholderiaceae</taxon>
        <taxon>Cupriavidus</taxon>
    </lineage>
</organism>
<dbReference type="HOGENOM" id="CLU_049301_11_0_4"/>
<reference evidence="3" key="1">
    <citation type="submission" date="2005-08" db="EMBL/GenBank/DDBJ databases">
        <title>Complete sequence of Chromosome1 of Ralstonia eutropha JMP134.</title>
        <authorList>
            <person name="Copeland A."/>
            <person name="Lucas S."/>
            <person name="Lapidus A."/>
            <person name="Barry K."/>
            <person name="Detter J.C."/>
            <person name="Glavina T."/>
            <person name="Hammon N."/>
            <person name="Israni S."/>
            <person name="Pitluck S."/>
            <person name="Goltsman E."/>
            <person name="Martinez M."/>
            <person name="Schmutz J."/>
            <person name="Larimer F."/>
            <person name="Land M."/>
            <person name="Lykidis A."/>
            <person name="Richardson P."/>
        </authorList>
    </citation>
    <scope>NUCLEOTIDE SEQUENCE</scope>
    <source>
        <strain evidence="3">JMP134</strain>
    </source>
</reference>
<name>Q472X7_CUPPJ</name>
<dbReference type="InterPro" id="IPR006015">
    <property type="entry name" value="Universal_stress_UspA"/>
</dbReference>
<proteinExistence type="inferred from homology"/>
<evidence type="ECO:0000256" key="1">
    <source>
        <dbReference type="ARBA" id="ARBA00008791"/>
    </source>
</evidence>
<dbReference type="Pfam" id="PF00582">
    <property type="entry name" value="Usp"/>
    <property type="match status" value="1"/>
</dbReference>
<dbReference type="SUPFAM" id="SSF52402">
    <property type="entry name" value="Adenine nucleotide alpha hydrolases-like"/>
    <property type="match status" value="1"/>
</dbReference>
<evidence type="ECO:0000259" key="2">
    <source>
        <dbReference type="Pfam" id="PF00582"/>
    </source>
</evidence>
<dbReference type="eggNOG" id="COG0589">
    <property type="taxonomic scope" value="Bacteria"/>
</dbReference>
<gene>
    <name evidence="3" type="ordered locus">Reut_A1184</name>
</gene>
<protein>
    <submittedName>
        <fullName evidence="3">UspA</fullName>
    </submittedName>
</protein>
<dbReference type="KEGG" id="reu:Reut_A1184"/>
<dbReference type="EMBL" id="CP000090">
    <property type="protein sequence ID" value="AAZ60556.1"/>
    <property type="molecule type" value="Genomic_DNA"/>
</dbReference>
<dbReference type="PANTHER" id="PTHR46268">
    <property type="entry name" value="STRESS RESPONSE PROTEIN NHAX"/>
    <property type="match status" value="1"/>
</dbReference>
<comment type="similarity">
    <text evidence="1">Belongs to the universal stress protein A family.</text>
</comment>
<dbReference type="InterPro" id="IPR006016">
    <property type="entry name" value="UspA"/>
</dbReference>
<dbReference type="InterPro" id="IPR014729">
    <property type="entry name" value="Rossmann-like_a/b/a_fold"/>
</dbReference>
<dbReference type="PRINTS" id="PR01438">
    <property type="entry name" value="UNVRSLSTRESS"/>
</dbReference>